<evidence type="ECO:0000313" key="3">
    <source>
        <dbReference type="EMBL" id="KAB1219957.1"/>
    </source>
</evidence>
<dbReference type="InterPro" id="IPR009009">
    <property type="entry name" value="RlpA-like_DPBB"/>
</dbReference>
<evidence type="ECO:0000313" key="4">
    <source>
        <dbReference type="Proteomes" id="UP000516437"/>
    </source>
</evidence>
<dbReference type="OrthoDB" id="623670at2759"/>
<evidence type="ECO:0000256" key="1">
    <source>
        <dbReference type="SAM" id="Phobius"/>
    </source>
</evidence>
<keyword evidence="4" id="KW-1185">Reference proteome</keyword>
<gene>
    <name evidence="3" type="ORF">CJ030_MR3G022809</name>
</gene>
<keyword evidence="1" id="KW-0472">Membrane</keyword>
<dbReference type="InterPro" id="IPR036908">
    <property type="entry name" value="RlpA-like_sf"/>
</dbReference>
<dbReference type="Gene3D" id="2.40.40.10">
    <property type="entry name" value="RlpA-like domain"/>
    <property type="match status" value="1"/>
</dbReference>
<dbReference type="EMBL" id="RXIC02000021">
    <property type="protein sequence ID" value="KAB1219957.1"/>
    <property type="molecule type" value="Genomic_DNA"/>
</dbReference>
<keyword evidence="1" id="KW-0812">Transmembrane</keyword>
<dbReference type="GO" id="GO:0048046">
    <property type="term" value="C:apoplast"/>
    <property type="evidence" value="ECO:0007669"/>
    <property type="project" value="InterPro"/>
</dbReference>
<comment type="caution">
    <text evidence="3">The sequence shown here is derived from an EMBL/GenBank/DDBJ whole genome shotgun (WGS) entry which is preliminary data.</text>
</comment>
<dbReference type="Pfam" id="PF03330">
    <property type="entry name" value="DPBB_1"/>
    <property type="match status" value="1"/>
</dbReference>
<feature type="transmembrane region" description="Helical" evidence="1">
    <location>
        <begin position="6"/>
        <end position="30"/>
    </location>
</feature>
<dbReference type="AlphaFoldDB" id="A0A6A1W796"/>
<dbReference type="PANTHER" id="PTHR47295:SF2">
    <property type="entry name" value="EG45-LIKE DOMAIN CONTAINING PROTEIN 1-RELATED"/>
    <property type="match status" value="1"/>
</dbReference>
<reference evidence="3 4" key="1">
    <citation type="journal article" date="2019" name="Plant Biotechnol. J.">
        <title>The red bayberry genome and genetic basis of sex determination.</title>
        <authorList>
            <person name="Jia H.M."/>
            <person name="Jia H.J."/>
            <person name="Cai Q.L."/>
            <person name="Wang Y."/>
            <person name="Zhao H.B."/>
            <person name="Yang W.F."/>
            <person name="Wang G.Y."/>
            <person name="Li Y.H."/>
            <person name="Zhan D.L."/>
            <person name="Shen Y.T."/>
            <person name="Niu Q.F."/>
            <person name="Chang L."/>
            <person name="Qiu J."/>
            <person name="Zhao L."/>
            <person name="Xie H.B."/>
            <person name="Fu W.Y."/>
            <person name="Jin J."/>
            <person name="Li X.W."/>
            <person name="Jiao Y."/>
            <person name="Zhou C.C."/>
            <person name="Tu T."/>
            <person name="Chai C.Y."/>
            <person name="Gao J.L."/>
            <person name="Fan L.J."/>
            <person name="van de Weg E."/>
            <person name="Wang J.Y."/>
            <person name="Gao Z.S."/>
        </authorList>
    </citation>
    <scope>NUCLEOTIDE SEQUENCE [LARGE SCALE GENOMIC DNA]</scope>
    <source>
        <tissue evidence="3">Leaves</tissue>
    </source>
</reference>
<accession>A0A6A1W796</accession>
<organism evidence="3 4">
    <name type="scientific">Morella rubra</name>
    <name type="common">Chinese bayberry</name>
    <dbReference type="NCBI Taxonomy" id="262757"/>
    <lineage>
        <taxon>Eukaryota</taxon>
        <taxon>Viridiplantae</taxon>
        <taxon>Streptophyta</taxon>
        <taxon>Embryophyta</taxon>
        <taxon>Tracheophyta</taxon>
        <taxon>Spermatophyta</taxon>
        <taxon>Magnoliopsida</taxon>
        <taxon>eudicotyledons</taxon>
        <taxon>Gunneridae</taxon>
        <taxon>Pentapetalae</taxon>
        <taxon>rosids</taxon>
        <taxon>fabids</taxon>
        <taxon>Fagales</taxon>
        <taxon>Myricaceae</taxon>
        <taxon>Morella</taxon>
    </lineage>
</organism>
<feature type="domain" description="Expansin-like EG45" evidence="2">
    <location>
        <begin position="25"/>
        <end position="127"/>
    </location>
</feature>
<dbReference type="CDD" id="cd22269">
    <property type="entry name" value="DPBB_EG45-like"/>
    <property type="match status" value="1"/>
</dbReference>
<dbReference type="InterPro" id="IPR044206">
    <property type="entry name" value="EGC1/2"/>
</dbReference>
<evidence type="ECO:0000259" key="2">
    <source>
        <dbReference type="PROSITE" id="PS50842"/>
    </source>
</evidence>
<dbReference type="SUPFAM" id="SSF50685">
    <property type="entry name" value="Barwin-like endoglucanases"/>
    <property type="match status" value="1"/>
</dbReference>
<dbReference type="PANTHER" id="PTHR47295">
    <property type="entry name" value="EG45-LIKE DOMAIN CONTAINING PROTEIN 1-RELATED"/>
    <property type="match status" value="1"/>
</dbReference>
<sequence length="127" mass="14163">MDVKLFVMVLGMVVCLVFVDCATIGTASFYPPPYSREYMKHPDSFIAAASNFIWANKTTCGRKLSVKCIGPLNPAPNRVPDPCKPKKVLVEIIEHCPHCHETLNLSEEAFQKIANLDAGIVKIEYHE</sequence>
<protein>
    <submittedName>
        <fullName evidence="3">EG45-like domain containing protein</fullName>
    </submittedName>
</protein>
<keyword evidence="1" id="KW-1133">Transmembrane helix</keyword>
<name>A0A6A1W796_9ROSI</name>
<dbReference type="GO" id="GO:0009627">
    <property type="term" value="P:systemic acquired resistance"/>
    <property type="evidence" value="ECO:0007669"/>
    <property type="project" value="InterPro"/>
</dbReference>
<proteinExistence type="predicted"/>
<dbReference type="InterPro" id="IPR007112">
    <property type="entry name" value="Expansin/allergen_DPBB_dom"/>
</dbReference>
<dbReference type="Proteomes" id="UP000516437">
    <property type="component" value="Chromosome 3"/>
</dbReference>
<dbReference type="PROSITE" id="PS50842">
    <property type="entry name" value="EXPANSIN_EG45"/>
    <property type="match status" value="1"/>
</dbReference>